<feature type="compositionally biased region" description="Pro residues" evidence="1">
    <location>
        <begin position="67"/>
        <end position="77"/>
    </location>
</feature>
<keyword evidence="2" id="KW-0472">Membrane</keyword>
<evidence type="ECO:0008006" key="5">
    <source>
        <dbReference type="Google" id="ProtNLM"/>
    </source>
</evidence>
<keyword evidence="2" id="KW-1133">Transmembrane helix</keyword>
<sequence length="99" mass="9727">MANAPIETKVRWSSAAALVLGLIITGLNSGAENSALLAPLPQWAQSIITLMGPPLAVLLAGWAAPHSPRPAPDPAAPAAPAAVSVPTVPPAVTDPGSGA</sequence>
<keyword evidence="2" id="KW-0812">Transmembrane</keyword>
<dbReference type="AlphaFoldDB" id="A0A2V4P1L8"/>
<evidence type="ECO:0000313" key="4">
    <source>
        <dbReference type="Proteomes" id="UP000248039"/>
    </source>
</evidence>
<dbReference type="RefSeq" id="WP_110667572.1">
    <property type="nucleotide sequence ID" value="NZ_PYBW01000028.1"/>
</dbReference>
<dbReference type="Proteomes" id="UP000248039">
    <property type="component" value="Unassembled WGS sequence"/>
</dbReference>
<organism evidence="3 4">
    <name type="scientific">Streptomyces tateyamensis</name>
    <dbReference type="NCBI Taxonomy" id="565073"/>
    <lineage>
        <taxon>Bacteria</taxon>
        <taxon>Bacillati</taxon>
        <taxon>Actinomycetota</taxon>
        <taxon>Actinomycetes</taxon>
        <taxon>Kitasatosporales</taxon>
        <taxon>Streptomycetaceae</taxon>
        <taxon>Streptomyces</taxon>
    </lineage>
</organism>
<feature type="transmembrane region" description="Helical" evidence="2">
    <location>
        <begin position="12"/>
        <end position="31"/>
    </location>
</feature>
<comment type="caution">
    <text evidence="3">The sequence shown here is derived from an EMBL/GenBank/DDBJ whole genome shotgun (WGS) entry which is preliminary data.</text>
</comment>
<reference evidence="3 4" key="1">
    <citation type="submission" date="2018-03" db="EMBL/GenBank/DDBJ databases">
        <title>Bioinformatic expansion and discovery of thiopeptide antibiotics.</title>
        <authorList>
            <person name="Schwalen C.J."/>
            <person name="Hudson G.A."/>
            <person name="Mitchell D.A."/>
        </authorList>
    </citation>
    <scope>NUCLEOTIDE SEQUENCE [LARGE SCALE GENOMIC DNA]</scope>
    <source>
        <strain evidence="3 4">ATCC 21389</strain>
    </source>
</reference>
<feature type="transmembrane region" description="Helical" evidence="2">
    <location>
        <begin position="43"/>
        <end position="64"/>
    </location>
</feature>
<keyword evidence="4" id="KW-1185">Reference proteome</keyword>
<gene>
    <name evidence="3" type="ORF">C7C46_09025</name>
</gene>
<protein>
    <recommendedName>
        <fullName evidence="5">Holin</fullName>
    </recommendedName>
</protein>
<evidence type="ECO:0000256" key="1">
    <source>
        <dbReference type="SAM" id="MobiDB-lite"/>
    </source>
</evidence>
<feature type="compositionally biased region" description="Low complexity" evidence="1">
    <location>
        <begin position="78"/>
        <end position="99"/>
    </location>
</feature>
<accession>A0A2V4P1L8</accession>
<name>A0A2V4P1L8_9ACTN</name>
<dbReference type="OrthoDB" id="4327488at2"/>
<proteinExistence type="predicted"/>
<dbReference type="EMBL" id="PYBW01000028">
    <property type="protein sequence ID" value="PYC83464.1"/>
    <property type="molecule type" value="Genomic_DNA"/>
</dbReference>
<evidence type="ECO:0000313" key="3">
    <source>
        <dbReference type="EMBL" id="PYC83464.1"/>
    </source>
</evidence>
<evidence type="ECO:0000256" key="2">
    <source>
        <dbReference type="SAM" id="Phobius"/>
    </source>
</evidence>
<feature type="region of interest" description="Disordered" evidence="1">
    <location>
        <begin position="66"/>
        <end position="99"/>
    </location>
</feature>